<dbReference type="Gene3D" id="1.10.10.1100">
    <property type="entry name" value="BFD-like [2Fe-2S]-binding domain"/>
    <property type="match status" value="1"/>
</dbReference>
<dbReference type="InterPro" id="IPR051691">
    <property type="entry name" value="Metab_Enz_Cyan_OpOx_G3PDH"/>
</dbReference>
<evidence type="ECO:0000256" key="1">
    <source>
        <dbReference type="ARBA" id="ARBA00023002"/>
    </source>
</evidence>
<dbReference type="PRINTS" id="PR00368">
    <property type="entry name" value="FADPNR"/>
</dbReference>
<dbReference type="Proteomes" id="UP000070255">
    <property type="component" value="Unassembled WGS sequence"/>
</dbReference>
<evidence type="ECO:0000259" key="2">
    <source>
        <dbReference type="Pfam" id="PF07992"/>
    </source>
</evidence>
<dbReference type="SUPFAM" id="SSF51905">
    <property type="entry name" value="FAD/NAD(P)-binding domain"/>
    <property type="match status" value="1"/>
</dbReference>
<keyword evidence="1" id="KW-0560">Oxidoreductase</keyword>
<dbReference type="InterPro" id="IPR017224">
    <property type="entry name" value="Opine_Oxase_asu/HCN_bsu"/>
</dbReference>
<reference evidence="3 4" key="1">
    <citation type="submission" date="2015-11" db="EMBL/GenBank/DDBJ databases">
        <authorList>
            <person name="Sahl J."/>
            <person name="Wagner D."/>
            <person name="Keim P."/>
        </authorList>
    </citation>
    <scope>NUCLEOTIDE SEQUENCE [LARGE SCALE GENOMIC DNA]</scope>
    <source>
        <strain evidence="3 4">BDU18</strain>
    </source>
</reference>
<gene>
    <name evidence="3" type="ORF">WS72_29240</name>
</gene>
<accession>A0ABR5T6L6</accession>
<evidence type="ECO:0000313" key="4">
    <source>
        <dbReference type="Proteomes" id="UP000070255"/>
    </source>
</evidence>
<dbReference type="PANTHER" id="PTHR42949">
    <property type="entry name" value="ANAEROBIC GLYCEROL-3-PHOSPHATE DEHYDROGENASE SUBUNIT B"/>
    <property type="match status" value="1"/>
</dbReference>
<feature type="domain" description="FAD/NAD(P)-binding" evidence="2">
    <location>
        <begin position="9"/>
        <end position="297"/>
    </location>
</feature>
<name>A0ABR5T6L6_9BURK</name>
<dbReference type="InterPro" id="IPR041854">
    <property type="entry name" value="BFD-like_2Fe2S-bd_dom_sf"/>
</dbReference>
<comment type="caution">
    <text evidence="3">The sequence shown here is derived from an EMBL/GenBank/DDBJ whole genome shotgun (WGS) entry which is preliminary data.</text>
</comment>
<dbReference type="InterPro" id="IPR023753">
    <property type="entry name" value="FAD/NAD-binding_dom"/>
</dbReference>
<dbReference type="InterPro" id="IPR036188">
    <property type="entry name" value="FAD/NAD-bd_sf"/>
</dbReference>
<protein>
    <submittedName>
        <fullName evidence="3">FAD/NAD(P)-binding oxidoreductase</fullName>
    </submittedName>
</protein>
<dbReference type="PANTHER" id="PTHR42949:SF3">
    <property type="entry name" value="ANAEROBIC GLYCEROL-3-PHOSPHATE DEHYDROGENASE SUBUNIT B"/>
    <property type="match status" value="1"/>
</dbReference>
<dbReference type="PRINTS" id="PR00469">
    <property type="entry name" value="PNDRDTASEII"/>
</dbReference>
<dbReference type="Gene3D" id="3.50.50.60">
    <property type="entry name" value="FAD/NAD(P)-binding domain"/>
    <property type="match status" value="2"/>
</dbReference>
<sequence>MTNEHLMVDVAIVGAGPAGLAAARAAARSGRTVAIVDDNPRAGGQVWRQGPGAAPSAPARASFDVLRQPGVRHLAATRVVAAPRPGALLVEDAERALSLGYRKLILCCGARELLLPFAGWTLPGVTGAGGLQALIKGGLPVRGERVVIAGSGPLLIASLATARAAGARVVAVVEQAPLDALARFALSLAATPSKLAQAARLTRGFAGTRYLTGAVVREAHGDARVRAVTIERGGARAMLECDRLACGFGLVPNVTLALALGCAVRDRAIAIDDAQRTSVEHVYAAGECTGVGGVELARIEGELAGLAAAGADALPDGRARVAALLRARATWRRFASRVAETFALRDAARALPPDDTLLCRCEDVTIGAVRAHASARDAKLQTRCGMGACQGRVCGAAAHAYFGWDDAPPSPPRPPFSPARIDTLLVAPDDALL</sequence>
<dbReference type="Pfam" id="PF07992">
    <property type="entry name" value="Pyr_redox_2"/>
    <property type="match status" value="1"/>
</dbReference>
<dbReference type="RefSeq" id="WP_060823020.1">
    <property type="nucleotide sequence ID" value="NZ_LNJQ01000004.1"/>
</dbReference>
<keyword evidence="4" id="KW-1185">Reference proteome</keyword>
<proteinExistence type="predicted"/>
<dbReference type="PIRSF" id="PIRSF037495">
    <property type="entry name" value="Opine_OX_OoxA/HcnB"/>
    <property type="match status" value="1"/>
</dbReference>
<evidence type="ECO:0000313" key="3">
    <source>
        <dbReference type="EMBL" id="KWZ38877.1"/>
    </source>
</evidence>
<dbReference type="EMBL" id="LNJQ01000004">
    <property type="protein sequence ID" value="KWZ38877.1"/>
    <property type="molecule type" value="Genomic_DNA"/>
</dbReference>
<organism evidence="3 4">
    <name type="scientific">Burkholderia savannae</name>
    <dbReference type="NCBI Taxonomy" id="1637837"/>
    <lineage>
        <taxon>Bacteria</taxon>
        <taxon>Pseudomonadati</taxon>
        <taxon>Pseudomonadota</taxon>
        <taxon>Betaproteobacteria</taxon>
        <taxon>Burkholderiales</taxon>
        <taxon>Burkholderiaceae</taxon>
        <taxon>Burkholderia</taxon>
        <taxon>pseudomallei group</taxon>
    </lineage>
</organism>